<dbReference type="EMBL" id="JACEFO010001613">
    <property type="protein sequence ID" value="KAF8730724.1"/>
    <property type="molecule type" value="Genomic_DNA"/>
</dbReference>
<accession>A0A835F7L6</accession>
<proteinExistence type="predicted"/>
<dbReference type="OrthoDB" id="594359at2759"/>
<dbReference type="AlphaFoldDB" id="A0A835F7L6"/>
<name>A0A835F7L6_9POAL</name>
<dbReference type="SUPFAM" id="SSF81383">
    <property type="entry name" value="F-box domain"/>
    <property type="match status" value="1"/>
</dbReference>
<dbReference type="Gene3D" id="1.20.1280.50">
    <property type="match status" value="1"/>
</dbReference>
<dbReference type="InterPro" id="IPR001810">
    <property type="entry name" value="F-box_dom"/>
</dbReference>
<dbReference type="PANTHER" id="PTHR31111:SF136">
    <property type="entry name" value="F-BOX ASSOCIATED DOMAIN-CONTAINING PROTEIN"/>
    <property type="match status" value="1"/>
</dbReference>
<comment type="caution">
    <text evidence="2">The sequence shown here is derived from an EMBL/GenBank/DDBJ whole genome shotgun (WGS) entry which is preliminary data.</text>
</comment>
<gene>
    <name evidence="2" type="ORF">HU200_016586</name>
</gene>
<evidence type="ECO:0000313" key="2">
    <source>
        <dbReference type="EMBL" id="KAF8730724.1"/>
    </source>
</evidence>
<feature type="domain" description="F-box" evidence="1">
    <location>
        <begin position="34"/>
        <end position="67"/>
    </location>
</feature>
<dbReference type="PANTHER" id="PTHR31111">
    <property type="entry name" value="BNAA05G37150D PROTEIN-RELATED"/>
    <property type="match status" value="1"/>
</dbReference>
<evidence type="ECO:0000313" key="3">
    <source>
        <dbReference type="Proteomes" id="UP000636709"/>
    </source>
</evidence>
<dbReference type="Pfam" id="PF00646">
    <property type="entry name" value="F-box"/>
    <property type="match status" value="1"/>
</dbReference>
<sequence>MAAAAASQVPQTRRGDVGDDAEGIGIGALLHHQDALYEVLLRVPAKPLCRFRAVCRPWRSLLSSPSFAAAHAARHRDQPLLAVCGWVRGSNNRASEIKLLDTFSGRVVRRFDAGPSSLLCRVWPHLGLVLIIRRLAAAAVDERLPTLSVLDPATGGVTALPLPGGGYYDDDTRTSFVFGREQAGDGKYKVLSLNTVLTQPFCKILTVDGGGGAWRHAPAPPVAIKTFHSETVVASGVVYHLVDSSNGWTMAAFDLKAEQWLPDLLHGPAVVGGQPASINSREGRSLAEVNRCLAAIYSTPSAMDIWLLMGKAQWCKRCRVLMSSASVEWHYWLSPDPVPLWVLNDRRVAFLLRGPIFGNGTLWMYDPRTQASTRLSTCLKIGASAYTGNLLRQQV</sequence>
<dbReference type="Proteomes" id="UP000636709">
    <property type="component" value="Unassembled WGS sequence"/>
</dbReference>
<reference evidence="2" key="1">
    <citation type="submission" date="2020-07" db="EMBL/GenBank/DDBJ databases">
        <title>Genome sequence and genetic diversity analysis of an under-domesticated orphan crop, white fonio (Digitaria exilis).</title>
        <authorList>
            <person name="Bennetzen J.L."/>
            <person name="Chen S."/>
            <person name="Ma X."/>
            <person name="Wang X."/>
            <person name="Yssel A.E.J."/>
            <person name="Chaluvadi S.R."/>
            <person name="Johnson M."/>
            <person name="Gangashetty P."/>
            <person name="Hamidou F."/>
            <person name="Sanogo M.D."/>
            <person name="Zwaenepoel A."/>
            <person name="Wallace J."/>
            <person name="Van De Peer Y."/>
            <person name="Van Deynze A."/>
        </authorList>
    </citation>
    <scope>NUCLEOTIDE SEQUENCE</scope>
    <source>
        <tissue evidence="2">Leaves</tissue>
    </source>
</reference>
<keyword evidence="3" id="KW-1185">Reference proteome</keyword>
<organism evidence="2 3">
    <name type="scientific">Digitaria exilis</name>
    <dbReference type="NCBI Taxonomy" id="1010633"/>
    <lineage>
        <taxon>Eukaryota</taxon>
        <taxon>Viridiplantae</taxon>
        <taxon>Streptophyta</taxon>
        <taxon>Embryophyta</taxon>
        <taxon>Tracheophyta</taxon>
        <taxon>Spermatophyta</taxon>
        <taxon>Magnoliopsida</taxon>
        <taxon>Liliopsida</taxon>
        <taxon>Poales</taxon>
        <taxon>Poaceae</taxon>
        <taxon>PACMAD clade</taxon>
        <taxon>Panicoideae</taxon>
        <taxon>Panicodae</taxon>
        <taxon>Paniceae</taxon>
        <taxon>Anthephorinae</taxon>
        <taxon>Digitaria</taxon>
    </lineage>
</organism>
<protein>
    <recommendedName>
        <fullName evidence="1">F-box domain-containing protein</fullName>
    </recommendedName>
</protein>
<dbReference type="InterPro" id="IPR036047">
    <property type="entry name" value="F-box-like_dom_sf"/>
</dbReference>
<evidence type="ECO:0000259" key="1">
    <source>
        <dbReference type="Pfam" id="PF00646"/>
    </source>
</evidence>
<dbReference type="CDD" id="cd22157">
    <property type="entry name" value="F-box_AtFBW1-like"/>
    <property type="match status" value="1"/>
</dbReference>